<feature type="domain" description="SUN" evidence="7">
    <location>
        <begin position="281"/>
        <end position="444"/>
    </location>
</feature>
<evidence type="ECO:0000256" key="2">
    <source>
        <dbReference type="ARBA" id="ARBA00022692"/>
    </source>
</evidence>
<organism evidence="8 9">
    <name type="scientific">Iris pallida</name>
    <name type="common">Sweet iris</name>
    <dbReference type="NCBI Taxonomy" id="29817"/>
    <lineage>
        <taxon>Eukaryota</taxon>
        <taxon>Viridiplantae</taxon>
        <taxon>Streptophyta</taxon>
        <taxon>Embryophyta</taxon>
        <taxon>Tracheophyta</taxon>
        <taxon>Spermatophyta</taxon>
        <taxon>Magnoliopsida</taxon>
        <taxon>Liliopsida</taxon>
        <taxon>Asparagales</taxon>
        <taxon>Iridaceae</taxon>
        <taxon>Iridoideae</taxon>
        <taxon>Irideae</taxon>
        <taxon>Iris</taxon>
    </lineage>
</organism>
<comment type="subcellular location">
    <subcellularLocation>
        <location evidence="1">Membrane</location>
    </subcellularLocation>
</comment>
<dbReference type="GO" id="GO:0016020">
    <property type="term" value="C:membrane"/>
    <property type="evidence" value="ECO:0007669"/>
    <property type="project" value="UniProtKB-SubCell"/>
</dbReference>
<dbReference type="Proteomes" id="UP001140949">
    <property type="component" value="Unassembled WGS sequence"/>
</dbReference>
<dbReference type="Pfam" id="PF07738">
    <property type="entry name" value="Sad1_UNC"/>
    <property type="match status" value="1"/>
</dbReference>
<dbReference type="PANTHER" id="PTHR12911">
    <property type="entry name" value="SAD1/UNC-84-LIKE PROTEIN-RELATED"/>
    <property type="match status" value="1"/>
</dbReference>
<evidence type="ECO:0000259" key="7">
    <source>
        <dbReference type="PROSITE" id="PS51469"/>
    </source>
</evidence>
<keyword evidence="5" id="KW-0175">Coiled coil</keyword>
<evidence type="ECO:0000313" key="8">
    <source>
        <dbReference type="EMBL" id="KAJ6804755.1"/>
    </source>
</evidence>
<keyword evidence="2" id="KW-0812">Transmembrane</keyword>
<evidence type="ECO:0000256" key="3">
    <source>
        <dbReference type="ARBA" id="ARBA00022989"/>
    </source>
</evidence>
<dbReference type="GO" id="GO:0005635">
    <property type="term" value="C:nuclear envelope"/>
    <property type="evidence" value="ECO:0007669"/>
    <property type="project" value="UniProtKB-ARBA"/>
</dbReference>
<feature type="compositionally biased region" description="Polar residues" evidence="6">
    <location>
        <begin position="1"/>
        <end position="10"/>
    </location>
</feature>
<feature type="coiled-coil region" evidence="5">
    <location>
        <begin position="181"/>
        <end position="208"/>
    </location>
</feature>
<sequence>MSASTENANPKPNPKTETRRRSVAKTRINGEAAAAVVGNGAPPLFEREDLSHSILGETVVERPRDVPESRRAAAVAAGNLSPTPVVVSYHRRKKSSSRPGTPKWQTVLSVLTKLCLLVLGLVGLGKMILQLGNTGGGEGNYPFAALDQDGRISELESFIKKTAKMFQVQLDVMDKKIDNDIGGARRELSKVEEKNVFLEEELKKLEARTDDFGKSLGELKELNFLTKEEFESFKSELKKRGSHAEEASLDNIGALAKEIVEKEIERHAADGLGRVDYALASGGARVTMHSEPFVSGKASWFPVGKDRSRVHPNAQKMLEPSFGEPGQCFALKGSGGFVEIRLRTAIILQAVTLEHVSKSVAYDRSSAPKDCTVSAWIEGQPGEPRNSDILTKFSYDLEKSNAQTFDMEMVDVRAVNVVRLDFTSNHGNPTLTCIYRFRVHGHEHEQERHQFEYPNSLEGEISIDQR</sequence>
<comment type="caution">
    <text evidence="8">The sequence shown here is derived from an EMBL/GenBank/DDBJ whole genome shotgun (WGS) entry which is preliminary data.</text>
</comment>
<keyword evidence="9" id="KW-1185">Reference proteome</keyword>
<dbReference type="InterPro" id="IPR045119">
    <property type="entry name" value="SUN1-5"/>
</dbReference>
<dbReference type="EMBL" id="JANAVB010035817">
    <property type="protein sequence ID" value="KAJ6804755.1"/>
    <property type="molecule type" value="Genomic_DNA"/>
</dbReference>
<evidence type="ECO:0000256" key="6">
    <source>
        <dbReference type="SAM" id="MobiDB-lite"/>
    </source>
</evidence>
<evidence type="ECO:0000256" key="1">
    <source>
        <dbReference type="ARBA" id="ARBA00004370"/>
    </source>
</evidence>
<feature type="region of interest" description="Disordered" evidence="6">
    <location>
        <begin position="1"/>
        <end position="25"/>
    </location>
</feature>
<evidence type="ECO:0000256" key="5">
    <source>
        <dbReference type="SAM" id="Coils"/>
    </source>
</evidence>
<reference evidence="8" key="1">
    <citation type="journal article" date="2023" name="GigaByte">
        <title>Genome assembly of the bearded iris, Iris pallida Lam.</title>
        <authorList>
            <person name="Bruccoleri R.E."/>
            <person name="Oakeley E.J."/>
            <person name="Faust A.M.E."/>
            <person name="Altorfer M."/>
            <person name="Dessus-Babus S."/>
            <person name="Burckhardt D."/>
            <person name="Oertli M."/>
            <person name="Naumann U."/>
            <person name="Petersen F."/>
            <person name="Wong J."/>
        </authorList>
    </citation>
    <scope>NUCLEOTIDE SEQUENCE</scope>
    <source>
        <strain evidence="8">GSM-AAB239-AS_SAM_17_03QT</strain>
    </source>
</reference>
<accession>A0AAX6ELQ0</accession>
<dbReference type="AlphaFoldDB" id="A0AAX6ELQ0"/>
<dbReference type="PANTHER" id="PTHR12911:SF8">
    <property type="entry name" value="KLAROID PROTEIN-RELATED"/>
    <property type="match status" value="1"/>
</dbReference>
<gene>
    <name evidence="8" type="ORF">M6B38_184600</name>
</gene>
<keyword evidence="4" id="KW-0472">Membrane</keyword>
<evidence type="ECO:0000313" key="9">
    <source>
        <dbReference type="Proteomes" id="UP001140949"/>
    </source>
</evidence>
<keyword evidence="3" id="KW-1133">Transmembrane helix</keyword>
<evidence type="ECO:0000256" key="4">
    <source>
        <dbReference type="ARBA" id="ARBA00023136"/>
    </source>
</evidence>
<dbReference type="InterPro" id="IPR012919">
    <property type="entry name" value="SUN_dom"/>
</dbReference>
<reference evidence="8" key="2">
    <citation type="submission" date="2023-04" db="EMBL/GenBank/DDBJ databases">
        <authorList>
            <person name="Bruccoleri R.E."/>
            <person name="Oakeley E.J."/>
            <person name="Faust A.-M."/>
            <person name="Dessus-Babus S."/>
            <person name="Altorfer M."/>
            <person name="Burckhardt D."/>
            <person name="Oertli M."/>
            <person name="Naumann U."/>
            <person name="Petersen F."/>
            <person name="Wong J."/>
        </authorList>
    </citation>
    <scope>NUCLEOTIDE SEQUENCE</scope>
    <source>
        <strain evidence="8">GSM-AAB239-AS_SAM_17_03QT</strain>
        <tissue evidence="8">Leaf</tissue>
    </source>
</reference>
<protein>
    <submittedName>
        <fullName evidence="8">Protein SAD1/UNC-84 domain protein 2-like</fullName>
    </submittedName>
</protein>
<name>A0AAX6ELQ0_IRIPA</name>
<proteinExistence type="predicted"/>
<dbReference type="Gene3D" id="2.60.120.260">
    <property type="entry name" value="Galactose-binding domain-like"/>
    <property type="match status" value="1"/>
</dbReference>
<dbReference type="GO" id="GO:0043495">
    <property type="term" value="F:protein-membrane adaptor activity"/>
    <property type="evidence" value="ECO:0007669"/>
    <property type="project" value="TreeGrafter"/>
</dbReference>
<dbReference type="PROSITE" id="PS51469">
    <property type="entry name" value="SUN"/>
    <property type="match status" value="1"/>
</dbReference>